<organism evidence="1 2">
    <name type="scientific">Haemaphysalis longicornis</name>
    <name type="common">Bush tick</name>
    <dbReference type="NCBI Taxonomy" id="44386"/>
    <lineage>
        <taxon>Eukaryota</taxon>
        <taxon>Metazoa</taxon>
        <taxon>Ecdysozoa</taxon>
        <taxon>Arthropoda</taxon>
        <taxon>Chelicerata</taxon>
        <taxon>Arachnida</taxon>
        <taxon>Acari</taxon>
        <taxon>Parasitiformes</taxon>
        <taxon>Ixodida</taxon>
        <taxon>Ixodoidea</taxon>
        <taxon>Ixodidae</taxon>
        <taxon>Haemaphysalinae</taxon>
        <taxon>Haemaphysalis</taxon>
    </lineage>
</organism>
<protein>
    <submittedName>
        <fullName evidence="1">Uncharacterized protein</fullName>
    </submittedName>
</protein>
<dbReference type="AlphaFoldDB" id="A0A9J6GWF3"/>
<accession>A0A9J6GWF3</accession>
<keyword evidence="2" id="KW-1185">Reference proteome</keyword>
<dbReference type="EMBL" id="JABSTR010000405">
    <property type="protein sequence ID" value="KAH9382807.1"/>
    <property type="molecule type" value="Genomic_DNA"/>
</dbReference>
<name>A0A9J6GWF3_HAELO</name>
<evidence type="ECO:0000313" key="1">
    <source>
        <dbReference type="EMBL" id="KAH9382807.1"/>
    </source>
</evidence>
<dbReference type="VEuPathDB" id="VectorBase:HLOH_058598"/>
<reference evidence="1 2" key="1">
    <citation type="journal article" date="2020" name="Cell">
        <title>Large-Scale Comparative Analyses of Tick Genomes Elucidate Their Genetic Diversity and Vector Capacities.</title>
        <authorList>
            <consortium name="Tick Genome and Microbiome Consortium (TIGMIC)"/>
            <person name="Jia N."/>
            <person name="Wang J."/>
            <person name="Shi W."/>
            <person name="Du L."/>
            <person name="Sun Y."/>
            <person name="Zhan W."/>
            <person name="Jiang J.F."/>
            <person name="Wang Q."/>
            <person name="Zhang B."/>
            <person name="Ji P."/>
            <person name="Bell-Sakyi L."/>
            <person name="Cui X.M."/>
            <person name="Yuan T.T."/>
            <person name="Jiang B.G."/>
            <person name="Yang W.F."/>
            <person name="Lam T.T."/>
            <person name="Chang Q.C."/>
            <person name="Ding S.J."/>
            <person name="Wang X.J."/>
            <person name="Zhu J.G."/>
            <person name="Ruan X.D."/>
            <person name="Zhao L."/>
            <person name="Wei J.T."/>
            <person name="Ye R.Z."/>
            <person name="Que T.C."/>
            <person name="Du C.H."/>
            <person name="Zhou Y.H."/>
            <person name="Cheng J.X."/>
            <person name="Dai P.F."/>
            <person name="Guo W.B."/>
            <person name="Han X.H."/>
            <person name="Huang E.J."/>
            <person name="Li L.F."/>
            <person name="Wei W."/>
            <person name="Gao Y.C."/>
            <person name="Liu J.Z."/>
            <person name="Shao H.Z."/>
            <person name="Wang X."/>
            <person name="Wang C.C."/>
            <person name="Yang T.C."/>
            <person name="Huo Q.B."/>
            <person name="Li W."/>
            <person name="Chen H.Y."/>
            <person name="Chen S.E."/>
            <person name="Zhou L.G."/>
            <person name="Ni X.B."/>
            <person name="Tian J.H."/>
            <person name="Sheng Y."/>
            <person name="Liu T."/>
            <person name="Pan Y.S."/>
            <person name="Xia L.Y."/>
            <person name="Li J."/>
            <person name="Zhao F."/>
            <person name="Cao W.C."/>
        </authorList>
    </citation>
    <scope>NUCLEOTIDE SEQUENCE [LARGE SCALE GENOMIC DNA]</scope>
    <source>
        <strain evidence="1">HaeL-2018</strain>
    </source>
</reference>
<proteinExistence type="predicted"/>
<evidence type="ECO:0000313" key="2">
    <source>
        <dbReference type="Proteomes" id="UP000821853"/>
    </source>
</evidence>
<sequence>MVAVNNKVFSILLHIGKLFFFSKFDRFSSFPLIRALYLKENVGLAASEHDAIRAVSKPWYKRIDHKAELGHRIISEPRVFMNGQPFTALSIPCGIISTKSALACLPLCPPMCDLSLEHM</sequence>
<comment type="caution">
    <text evidence="1">The sequence shown here is derived from an EMBL/GenBank/DDBJ whole genome shotgun (WGS) entry which is preliminary data.</text>
</comment>
<dbReference type="Proteomes" id="UP000821853">
    <property type="component" value="Unassembled WGS sequence"/>
</dbReference>
<gene>
    <name evidence="1" type="ORF">HPB48_023369</name>
</gene>